<evidence type="ECO:0000313" key="8">
    <source>
        <dbReference type="EMBL" id="QHO64051.1"/>
    </source>
</evidence>
<dbReference type="InterPro" id="IPR001787">
    <property type="entry name" value="Ribosomal_bL21"/>
</dbReference>
<dbReference type="HAMAP" id="MF_01363">
    <property type="entry name" value="Ribosomal_bL21"/>
    <property type="match status" value="1"/>
</dbReference>
<protein>
    <recommendedName>
        <fullName evidence="7">Large ribosomal subunit protein bL21m</fullName>
    </recommendedName>
    <alternativeName>
        <fullName evidence="6">50S ribosomal protein L21, chloroplastic</fullName>
    </alternativeName>
</protein>
<dbReference type="GO" id="GO:0005737">
    <property type="term" value="C:cytoplasm"/>
    <property type="evidence" value="ECO:0007669"/>
    <property type="project" value="UniProtKB-ARBA"/>
</dbReference>
<dbReference type="GO" id="GO:1990904">
    <property type="term" value="C:ribonucleoprotein complex"/>
    <property type="evidence" value="ECO:0007669"/>
    <property type="project" value="UniProtKB-KW"/>
</dbReference>
<evidence type="ECO:0000256" key="6">
    <source>
        <dbReference type="ARBA" id="ARBA00035397"/>
    </source>
</evidence>
<evidence type="ECO:0000256" key="5">
    <source>
        <dbReference type="ARBA" id="ARBA00023274"/>
    </source>
</evidence>
<accession>A0A6B9VS95</accession>
<dbReference type="PANTHER" id="PTHR21349">
    <property type="entry name" value="50S RIBOSOMAL PROTEIN L21"/>
    <property type="match status" value="1"/>
</dbReference>
<keyword evidence="8" id="KW-0934">Plastid</keyword>
<evidence type="ECO:0000256" key="7">
    <source>
        <dbReference type="ARBA" id="ARBA00044129"/>
    </source>
</evidence>
<dbReference type="EMBL" id="MN509464">
    <property type="protein sequence ID" value="QHO64051.1"/>
    <property type="molecule type" value="Genomic_DNA"/>
</dbReference>
<keyword evidence="5" id="KW-0687">Ribonucleoprotein</keyword>
<dbReference type="NCBIfam" id="TIGR00061">
    <property type="entry name" value="L21"/>
    <property type="match status" value="1"/>
</dbReference>
<gene>
    <name evidence="8" type="primary">rpl21</name>
</gene>
<dbReference type="GO" id="GO:0019843">
    <property type="term" value="F:rRNA binding"/>
    <property type="evidence" value="ECO:0007669"/>
    <property type="project" value="UniProtKB-KW"/>
</dbReference>
<organism evidence="8">
    <name type="scientific">Lympha mucosa</name>
    <dbReference type="NCBI Taxonomy" id="2045360"/>
    <lineage>
        <taxon>Eukaryota</taxon>
        <taxon>Rhodophyta</taxon>
        <taxon>Florideophyceae</taxon>
        <taxon>Nemaliophycidae</taxon>
        <taxon>Batrachospermales</taxon>
        <taxon>Batrachospermaceae</taxon>
        <taxon>Lympha</taxon>
    </lineage>
</organism>
<keyword evidence="2" id="KW-0699">rRNA-binding</keyword>
<dbReference type="AlphaFoldDB" id="A0A6B9VS95"/>
<dbReference type="InterPro" id="IPR028909">
    <property type="entry name" value="bL21-like"/>
</dbReference>
<dbReference type="GO" id="GO:0003735">
    <property type="term" value="F:structural constituent of ribosome"/>
    <property type="evidence" value="ECO:0007669"/>
    <property type="project" value="InterPro"/>
</dbReference>
<dbReference type="GO" id="GO:0006412">
    <property type="term" value="P:translation"/>
    <property type="evidence" value="ECO:0007669"/>
    <property type="project" value="InterPro"/>
</dbReference>
<geneLocation type="plastid" evidence="8"/>
<dbReference type="PANTHER" id="PTHR21349:SF0">
    <property type="entry name" value="LARGE RIBOSOMAL SUBUNIT PROTEIN BL21M"/>
    <property type="match status" value="1"/>
</dbReference>
<dbReference type="PROSITE" id="PS01169">
    <property type="entry name" value="RIBOSOMAL_L21"/>
    <property type="match status" value="1"/>
</dbReference>
<keyword evidence="4 8" id="KW-0689">Ribosomal protein</keyword>
<dbReference type="InterPro" id="IPR018258">
    <property type="entry name" value="Ribosomal_bL21_CS"/>
</dbReference>
<evidence type="ECO:0000256" key="1">
    <source>
        <dbReference type="ARBA" id="ARBA00008563"/>
    </source>
</evidence>
<dbReference type="GO" id="GO:0005840">
    <property type="term" value="C:ribosome"/>
    <property type="evidence" value="ECO:0007669"/>
    <property type="project" value="UniProtKB-KW"/>
</dbReference>
<dbReference type="SUPFAM" id="SSF141091">
    <property type="entry name" value="L21p-like"/>
    <property type="match status" value="1"/>
</dbReference>
<evidence type="ECO:0000256" key="2">
    <source>
        <dbReference type="ARBA" id="ARBA00022730"/>
    </source>
</evidence>
<name>A0A6B9VS95_9FLOR</name>
<keyword evidence="3" id="KW-0694">RNA-binding</keyword>
<dbReference type="InterPro" id="IPR036164">
    <property type="entry name" value="bL21-like_sf"/>
</dbReference>
<comment type="similarity">
    <text evidence="1">Belongs to the bacterial ribosomal protein bL21 family.</text>
</comment>
<proteinExistence type="inferred from homology"/>
<reference evidence="8" key="1">
    <citation type="journal article" date="2020" name="J. Phycol.">
        <title>Relative expression analysis of light-harvesting genes in the freshwater alga Lympha mucosa (Batrachospermales, Rhodophyta).</title>
        <authorList>
            <person name="Evans J.R."/>
            <person name="Vis M.L."/>
        </authorList>
    </citation>
    <scope>NUCLEOTIDE SEQUENCE</scope>
</reference>
<evidence type="ECO:0000256" key="3">
    <source>
        <dbReference type="ARBA" id="ARBA00022884"/>
    </source>
</evidence>
<dbReference type="Pfam" id="PF00829">
    <property type="entry name" value="Ribosomal_L21p"/>
    <property type="match status" value="1"/>
</dbReference>
<evidence type="ECO:0000256" key="4">
    <source>
        <dbReference type="ARBA" id="ARBA00022980"/>
    </source>
</evidence>
<sequence length="110" mass="12584">MIYAIIEASGKQIWIQPGCFYDINKINAKPGETIQFKKALLINNNQAITIGNPYISNINITGKVLKHLRGRKITIFKMKPKKNVRQKNGHRQELSRILIQAIKTDNNLNN</sequence>